<evidence type="ECO:0000256" key="1">
    <source>
        <dbReference type="ARBA" id="ARBA00001966"/>
    </source>
</evidence>
<dbReference type="InterPro" id="IPR034466">
    <property type="entry name" value="Methyltransferase_Class_B"/>
</dbReference>
<dbReference type="PANTHER" id="PTHR43409">
    <property type="entry name" value="ANAEROBIC MAGNESIUM-PROTOPORPHYRIN IX MONOMETHYL ESTER CYCLASE-RELATED"/>
    <property type="match status" value="1"/>
</dbReference>
<dbReference type="PANTHER" id="PTHR43409:SF16">
    <property type="entry name" value="SLR0320 PROTEIN"/>
    <property type="match status" value="1"/>
</dbReference>
<dbReference type="InterPro" id="IPR058240">
    <property type="entry name" value="rSAM_sf"/>
</dbReference>
<dbReference type="PROSITE" id="PS51918">
    <property type="entry name" value="RADICAL_SAM"/>
    <property type="match status" value="1"/>
</dbReference>
<dbReference type="InterPro" id="IPR051198">
    <property type="entry name" value="BchE-like"/>
</dbReference>
<dbReference type="SUPFAM" id="SSF102114">
    <property type="entry name" value="Radical SAM enzymes"/>
    <property type="match status" value="1"/>
</dbReference>
<dbReference type="GO" id="GO:0003824">
    <property type="term" value="F:catalytic activity"/>
    <property type="evidence" value="ECO:0007669"/>
    <property type="project" value="InterPro"/>
</dbReference>
<keyword evidence="2" id="KW-0949">S-adenosyl-L-methionine</keyword>
<dbReference type="SFLD" id="SFLDS00029">
    <property type="entry name" value="Radical_SAM"/>
    <property type="match status" value="1"/>
</dbReference>
<accession>A0A382EPU0</accession>
<sequence length="350" mass="39065">MASIALVRPPQVMPVDVLGISQGTPSIGMAYLNGSLKNANHDVTIVDALGEALDSFHRYGNSKLLVNGLTAEEIPNKIPKSVDVIAISCMFSNEWIYTKLVIQSLAELFPNIPIIAGGEHITADPEFSLRTAPQIDVCVKGEGEKTIIEVIDAILNESAFSEIPGVAFIEDEEYIDTGLSPRIKEIDKIPWPMWDGYPIENYLSRGFGFNQVRGRPMPVMATRGCPFSCTFCSSPQMWTTKWISRDPADVIEEIKSNIEKFNIDHVEFYDLTAIIKKEWTIEFTELMIKNNLNIYWTLPSGTRSEALDGETLRAMKKAGCNRLTYAPETGSIATLKRIKKKVKPDRMIES</sequence>
<dbReference type="EMBL" id="UINC01045524">
    <property type="protein sequence ID" value="SVB52385.1"/>
    <property type="molecule type" value="Genomic_DNA"/>
</dbReference>
<evidence type="ECO:0000256" key="5">
    <source>
        <dbReference type="ARBA" id="ARBA00023014"/>
    </source>
</evidence>
<dbReference type="SFLD" id="SFLDG01082">
    <property type="entry name" value="B12-binding_domain_containing"/>
    <property type="match status" value="1"/>
</dbReference>
<dbReference type="PROSITE" id="PS51332">
    <property type="entry name" value="B12_BINDING"/>
    <property type="match status" value="1"/>
</dbReference>
<proteinExistence type="predicted"/>
<name>A0A382EPU0_9ZZZZ</name>
<evidence type="ECO:0000313" key="8">
    <source>
        <dbReference type="EMBL" id="SVB52385.1"/>
    </source>
</evidence>
<dbReference type="Pfam" id="PF02310">
    <property type="entry name" value="B12-binding"/>
    <property type="match status" value="1"/>
</dbReference>
<dbReference type="GO" id="GO:0051539">
    <property type="term" value="F:4 iron, 4 sulfur cluster binding"/>
    <property type="evidence" value="ECO:0007669"/>
    <property type="project" value="UniProtKB-KW"/>
</dbReference>
<dbReference type="InterPro" id="IPR023404">
    <property type="entry name" value="rSAM_horseshoe"/>
</dbReference>
<dbReference type="SUPFAM" id="SSF52242">
    <property type="entry name" value="Cobalamin (vitamin B12)-binding domain"/>
    <property type="match status" value="1"/>
</dbReference>
<dbReference type="Gene3D" id="3.80.30.20">
    <property type="entry name" value="tm_1862 like domain"/>
    <property type="match status" value="1"/>
</dbReference>
<dbReference type="GO" id="GO:0046872">
    <property type="term" value="F:metal ion binding"/>
    <property type="evidence" value="ECO:0007669"/>
    <property type="project" value="UniProtKB-KW"/>
</dbReference>
<evidence type="ECO:0000256" key="4">
    <source>
        <dbReference type="ARBA" id="ARBA00023004"/>
    </source>
</evidence>
<dbReference type="Gene3D" id="3.40.50.280">
    <property type="entry name" value="Cobalamin-binding domain"/>
    <property type="match status" value="1"/>
</dbReference>
<dbReference type="Pfam" id="PF04055">
    <property type="entry name" value="Radical_SAM"/>
    <property type="match status" value="1"/>
</dbReference>
<evidence type="ECO:0000259" key="6">
    <source>
        <dbReference type="PROSITE" id="PS51332"/>
    </source>
</evidence>
<keyword evidence="3" id="KW-0479">Metal-binding</keyword>
<evidence type="ECO:0000256" key="2">
    <source>
        <dbReference type="ARBA" id="ARBA00022691"/>
    </source>
</evidence>
<organism evidence="8">
    <name type="scientific">marine metagenome</name>
    <dbReference type="NCBI Taxonomy" id="408172"/>
    <lineage>
        <taxon>unclassified sequences</taxon>
        <taxon>metagenomes</taxon>
        <taxon>ecological metagenomes</taxon>
    </lineage>
</organism>
<dbReference type="SFLD" id="SFLDG01123">
    <property type="entry name" value="methyltransferase_(Class_B)"/>
    <property type="match status" value="1"/>
</dbReference>
<evidence type="ECO:0000256" key="3">
    <source>
        <dbReference type="ARBA" id="ARBA00022723"/>
    </source>
</evidence>
<feature type="non-terminal residue" evidence="8">
    <location>
        <position position="350"/>
    </location>
</feature>
<dbReference type="InterPro" id="IPR006158">
    <property type="entry name" value="Cobalamin-bd"/>
</dbReference>
<protein>
    <submittedName>
        <fullName evidence="8">Uncharacterized protein</fullName>
    </submittedName>
</protein>
<dbReference type="GO" id="GO:0031419">
    <property type="term" value="F:cobalamin binding"/>
    <property type="evidence" value="ECO:0007669"/>
    <property type="project" value="InterPro"/>
</dbReference>
<keyword evidence="5" id="KW-0411">Iron-sulfur</keyword>
<feature type="domain" description="Radical SAM core" evidence="7">
    <location>
        <begin position="209"/>
        <end position="350"/>
    </location>
</feature>
<reference evidence="8" key="1">
    <citation type="submission" date="2018-05" db="EMBL/GenBank/DDBJ databases">
        <authorList>
            <person name="Lanie J.A."/>
            <person name="Ng W.-L."/>
            <person name="Kazmierczak K.M."/>
            <person name="Andrzejewski T.M."/>
            <person name="Davidsen T.M."/>
            <person name="Wayne K.J."/>
            <person name="Tettelin H."/>
            <person name="Glass J.I."/>
            <person name="Rusch D."/>
            <person name="Podicherti R."/>
            <person name="Tsui H.-C.T."/>
            <person name="Winkler M.E."/>
        </authorList>
    </citation>
    <scope>NUCLEOTIDE SEQUENCE</scope>
</reference>
<dbReference type="InterPro" id="IPR007197">
    <property type="entry name" value="rSAM"/>
</dbReference>
<dbReference type="GO" id="GO:0005829">
    <property type="term" value="C:cytosol"/>
    <property type="evidence" value="ECO:0007669"/>
    <property type="project" value="TreeGrafter"/>
</dbReference>
<comment type="cofactor">
    <cofactor evidence="1">
        <name>[4Fe-4S] cluster</name>
        <dbReference type="ChEBI" id="CHEBI:49883"/>
    </cofactor>
</comment>
<evidence type="ECO:0000259" key="7">
    <source>
        <dbReference type="PROSITE" id="PS51918"/>
    </source>
</evidence>
<feature type="domain" description="B12-binding" evidence="6">
    <location>
        <begin position="9"/>
        <end position="161"/>
    </location>
</feature>
<gene>
    <name evidence="8" type="ORF">METZ01_LOCUS205239</name>
</gene>
<dbReference type="InterPro" id="IPR036724">
    <property type="entry name" value="Cobalamin-bd_sf"/>
</dbReference>
<dbReference type="CDD" id="cd02068">
    <property type="entry name" value="radical_SAM_B12_BD"/>
    <property type="match status" value="1"/>
</dbReference>
<keyword evidence="4" id="KW-0408">Iron</keyword>
<dbReference type="AlphaFoldDB" id="A0A382EPU0"/>